<organism evidence="2 3">
    <name type="scientific">Gibberella nygamai</name>
    <name type="common">Bean root rot disease fungus</name>
    <name type="synonym">Fusarium nygamai</name>
    <dbReference type="NCBI Taxonomy" id="42673"/>
    <lineage>
        <taxon>Eukaryota</taxon>
        <taxon>Fungi</taxon>
        <taxon>Dikarya</taxon>
        <taxon>Ascomycota</taxon>
        <taxon>Pezizomycotina</taxon>
        <taxon>Sordariomycetes</taxon>
        <taxon>Hypocreomycetidae</taxon>
        <taxon>Hypocreales</taxon>
        <taxon>Nectriaceae</taxon>
        <taxon>Fusarium</taxon>
        <taxon>Fusarium fujikuroi species complex</taxon>
    </lineage>
</organism>
<keyword evidence="3" id="KW-1185">Reference proteome</keyword>
<feature type="compositionally biased region" description="Basic and acidic residues" evidence="1">
    <location>
        <begin position="35"/>
        <end position="47"/>
    </location>
</feature>
<name>A0A2K0UAJ3_GIBNY</name>
<accession>A0A2K0UAJ3</accession>
<evidence type="ECO:0000313" key="2">
    <source>
        <dbReference type="EMBL" id="PNP54793.1"/>
    </source>
</evidence>
<dbReference type="AlphaFoldDB" id="A0A2K0UAJ3"/>
<evidence type="ECO:0000313" key="3">
    <source>
        <dbReference type="Proteomes" id="UP000236664"/>
    </source>
</evidence>
<proteinExistence type="predicted"/>
<sequence>MPLPLLVRFPHILAPLLEGGNEVREGVGDMSKELMKERPEETERRPLEFSTATVEEEREYEGSVPNAGC</sequence>
<comment type="caution">
    <text evidence="2">The sequence shown here is derived from an EMBL/GenBank/DDBJ whole genome shotgun (WGS) entry which is preliminary data.</text>
</comment>
<gene>
    <name evidence="2" type="ORF">FNYG_15597</name>
</gene>
<dbReference type="EMBL" id="MTQA01000608">
    <property type="protein sequence ID" value="PNP54793.1"/>
    <property type="molecule type" value="Genomic_DNA"/>
</dbReference>
<protein>
    <submittedName>
        <fullName evidence="2">Uncharacterized protein</fullName>
    </submittedName>
</protein>
<dbReference type="Proteomes" id="UP000236664">
    <property type="component" value="Unassembled WGS sequence"/>
</dbReference>
<feature type="region of interest" description="Disordered" evidence="1">
    <location>
        <begin position="35"/>
        <end position="69"/>
    </location>
</feature>
<evidence type="ECO:0000256" key="1">
    <source>
        <dbReference type="SAM" id="MobiDB-lite"/>
    </source>
</evidence>
<reference evidence="2 3" key="1">
    <citation type="submission" date="2017-06" db="EMBL/GenBank/DDBJ databases">
        <title>Genome of Fusarium nygamai isolate CS10214.</title>
        <authorList>
            <person name="Gardiner D.M."/>
            <person name="Obanor F."/>
            <person name="Kazan K."/>
        </authorList>
    </citation>
    <scope>NUCLEOTIDE SEQUENCE [LARGE SCALE GENOMIC DNA]</scope>
    <source>
        <strain evidence="2 3">CS10214</strain>
    </source>
</reference>